<gene>
    <name evidence="2" type="ORF">Tco_0924841</name>
</gene>
<evidence type="ECO:0000313" key="3">
    <source>
        <dbReference type="Proteomes" id="UP001151760"/>
    </source>
</evidence>
<organism evidence="2 3">
    <name type="scientific">Tanacetum coccineum</name>
    <dbReference type="NCBI Taxonomy" id="301880"/>
    <lineage>
        <taxon>Eukaryota</taxon>
        <taxon>Viridiplantae</taxon>
        <taxon>Streptophyta</taxon>
        <taxon>Embryophyta</taxon>
        <taxon>Tracheophyta</taxon>
        <taxon>Spermatophyta</taxon>
        <taxon>Magnoliopsida</taxon>
        <taxon>eudicotyledons</taxon>
        <taxon>Gunneridae</taxon>
        <taxon>Pentapetalae</taxon>
        <taxon>asterids</taxon>
        <taxon>campanulids</taxon>
        <taxon>Asterales</taxon>
        <taxon>Asteraceae</taxon>
        <taxon>Asteroideae</taxon>
        <taxon>Anthemideae</taxon>
        <taxon>Anthemidinae</taxon>
        <taxon>Tanacetum</taxon>
    </lineage>
</organism>
<dbReference type="EMBL" id="BQNB010014962">
    <property type="protein sequence ID" value="GJT34422.1"/>
    <property type="molecule type" value="Genomic_DNA"/>
</dbReference>
<keyword evidence="3" id="KW-1185">Reference proteome</keyword>
<dbReference type="Proteomes" id="UP001151760">
    <property type="component" value="Unassembled WGS sequence"/>
</dbReference>
<keyword evidence="2" id="KW-0808">Transferase</keyword>
<sequence length="212" mass="24388">MFIGFPGMLASLGCIQEAESWGHLLAAAKRKLGNEENTLFWEDKWIGEVTLKTKYPRLFALEHHKSITVAAKMGQLSLDHSFRRPPRGGIEDEQYRDLRTTTSNVLLPNMHDRWFWSLNSSGEFVRLNLSSRGLDIPTILCPLCNDSVESTSHIFFSCQLASQLMAKVCRWWELDYIPLNSYADWLFWLTNSRLSKLKKEILEGVCYVDLVA</sequence>
<protein>
    <submittedName>
        <fullName evidence="2">RNA-directed DNA polymerase, eukaryota, reverse transcriptase zinc-binding domain protein</fullName>
    </submittedName>
</protein>
<evidence type="ECO:0000313" key="2">
    <source>
        <dbReference type="EMBL" id="GJT34422.1"/>
    </source>
</evidence>
<reference evidence="2" key="2">
    <citation type="submission" date="2022-01" db="EMBL/GenBank/DDBJ databases">
        <authorList>
            <person name="Yamashiro T."/>
            <person name="Shiraishi A."/>
            <person name="Satake H."/>
            <person name="Nakayama K."/>
        </authorList>
    </citation>
    <scope>NUCLEOTIDE SEQUENCE</scope>
</reference>
<keyword evidence="2" id="KW-0548">Nucleotidyltransferase</keyword>
<dbReference type="PANTHER" id="PTHR36617">
    <property type="entry name" value="PROTEIN, PUTATIVE-RELATED"/>
    <property type="match status" value="1"/>
</dbReference>
<dbReference type="PANTHER" id="PTHR36617:SF16">
    <property type="entry name" value="OS04G0516500 PROTEIN"/>
    <property type="match status" value="1"/>
</dbReference>
<feature type="domain" description="Reverse transcriptase zinc-binding" evidence="1">
    <location>
        <begin position="108"/>
        <end position="163"/>
    </location>
</feature>
<keyword evidence="2" id="KW-0695">RNA-directed DNA polymerase</keyword>
<comment type="caution">
    <text evidence="2">The sequence shown here is derived from an EMBL/GenBank/DDBJ whole genome shotgun (WGS) entry which is preliminary data.</text>
</comment>
<accession>A0ABQ5D632</accession>
<dbReference type="InterPro" id="IPR026960">
    <property type="entry name" value="RVT-Znf"/>
</dbReference>
<reference evidence="2" key="1">
    <citation type="journal article" date="2022" name="Int. J. Mol. Sci.">
        <title>Draft Genome of Tanacetum Coccineum: Genomic Comparison of Closely Related Tanacetum-Family Plants.</title>
        <authorList>
            <person name="Yamashiro T."/>
            <person name="Shiraishi A."/>
            <person name="Nakayama K."/>
            <person name="Satake H."/>
        </authorList>
    </citation>
    <scope>NUCLEOTIDE SEQUENCE</scope>
</reference>
<evidence type="ECO:0000259" key="1">
    <source>
        <dbReference type="Pfam" id="PF13966"/>
    </source>
</evidence>
<dbReference type="Pfam" id="PF13966">
    <property type="entry name" value="zf-RVT"/>
    <property type="match status" value="1"/>
</dbReference>
<name>A0ABQ5D632_9ASTR</name>
<proteinExistence type="predicted"/>
<dbReference type="GO" id="GO:0003964">
    <property type="term" value="F:RNA-directed DNA polymerase activity"/>
    <property type="evidence" value="ECO:0007669"/>
    <property type="project" value="UniProtKB-KW"/>
</dbReference>